<dbReference type="Pfam" id="PF01297">
    <property type="entry name" value="ZnuA"/>
    <property type="match status" value="1"/>
</dbReference>
<protein>
    <submittedName>
        <fullName evidence="2">Zinc/manganese transport system substrate-binding protein</fullName>
    </submittedName>
</protein>
<evidence type="ECO:0000313" key="3">
    <source>
        <dbReference type="Proteomes" id="UP000198611"/>
    </source>
</evidence>
<dbReference type="GO" id="GO:0007155">
    <property type="term" value="P:cell adhesion"/>
    <property type="evidence" value="ECO:0007669"/>
    <property type="project" value="InterPro"/>
</dbReference>
<dbReference type="Gene3D" id="3.40.50.1980">
    <property type="entry name" value="Nitrogenase molybdenum iron protein domain"/>
    <property type="match status" value="2"/>
</dbReference>
<reference evidence="2 3" key="1">
    <citation type="submission" date="2016-10" db="EMBL/GenBank/DDBJ databases">
        <authorList>
            <person name="de Groot N.N."/>
        </authorList>
    </citation>
    <scope>NUCLEOTIDE SEQUENCE [LARGE SCALE GENOMIC DNA]</scope>
    <source>
        <strain evidence="2 3">HL3</strain>
    </source>
</reference>
<dbReference type="OrthoDB" id="9810636at2"/>
<dbReference type="AlphaFoldDB" id="A0A1I1RMX2"/>
<sequence>MMRILLTLILLLASSGAAALEVVATTASMGAVTRAVGGETVNVDVLTPPDRDAHALEARPTMVRALRDAHLLVAEGADLEVGWLPAALRRAGNPDIQVGATGYFEAAAQVELIGQEAADRSQGHVHPAGNPHVHMDPVRMQRVAGALADRLARLDPANADGYWKAASDFRDAVEERLPDWRRRLADHPGAILYHKDGNYLLERFEVPVLGYAEPKPGIPPTARHIRDLVRQLEGGDGVVIHTNFQDGAAPGRLADHLGWPVVEVPLEPAIDAGTREYLDLIEDWVAALEQAR</sequence>
<dbReference type="InterPro" id="IPR050492">
    <property type="entry name" value="Bact_metal-bind_prot9"/>
</dbReference>
<dbReference type="PANTHER" id="PTHR42953">
    <property type="entry name" value="HIGH-AFFINITY ZINC UPTAKE SYSTEM PROTEIN ZNUA-RELATED"/>
    <property type="match status" value="1"/>
</dbReference>
<organism evidence="2 3">
    <name type="scientific">Thiohalospira halophila DSM 15071</name>
    <dbReference type="NCBI Taxonomy" id="1123397"/>
    <lineage>
        <taxon>Bacteria</taxon>
        <taxon>Pseudomonadati</taxon>
        <taxon>Pseudomonadota</taxon>
        <taxon>Gammaproteobacteria</taxon>
        <taxon>Thiohalospirales</taxon>
        <taxon>Thiohalospiraceae</taxon>
        <taxon>Thiohalospira</taxon>
    </lineage>
</organism>
<feature type="signal peptide" evidence="1">
    <location>
        <begin position="1"/>
        <end position="19"/>
    </location>
</feature>
<dbReference type="GO" id="GO:0030001">
    <property type="term" value="P:metal ion transport"/>
    <property type="evidence" value="ECO:0007669"/>
    <property type="project" value="InterPro"/>
</dbReference>
<dbReference type="InterPro" id="IPR006127">
    <property type="entry name" value="ZnuA-like"/>
</dbReference>
<dbReference type="GO" id="GO:0046872">
    <property type="term" value="F:metal ion binding"/>
    <property type="evidence" value="ECO:0007669"/>
    <property type="project" value="InterPro"/>
</dbReference>
<dbReference type="Proteomes" id="UP000198611">
    <property type="component" value="Unassembled WGS sequence"/>
</dbReference>
<accession>A0A1I1RMX2</accession>
<dbReference type="PRINTS" id="PR00691">
    <property type="entry name" value="ADHESINB"/>
</dbReference>
<keyword evidence="1" id="KW-0732">Signal</keyword>
<gene>
    <name evidence="2" type="ORF">SAMN05660831_01512</name>
</gene>
<dbReference type="SUPFAM" id="SSF53807">
    <property type="entry name" value="Helical backbone' metal receptor"/>
    <property type="match status" value="1"/>
</dbReference>
<name>A0A1I1RMX2_9GAMM</name>
<feature type="chain" id="PRO_5011543384" evidence="1">
    <location>
        <begin position="20"/>
        <end position="292"/>
    </location>
</feature>
<evidence type="ECO:0000313" key="2">
    <source>
        <dbReference type="EMBL" id="SFD35681.1"/>
    </source>
</evidence>
<dbReference type="RefSeq" id="WP_093428155.1">
    <property type="nucleotide sequence ID" value="NZ_FOMJ01000004.1"/>
</dbReference>
<evidence type="ECO:0000256" key="1">
    <source>
        <dbReference type="SAM" id="SignalP"/>
    </source>
</evidence>
<dbReference type="EMBL" id="FOMJ01000004">
    <property type="protein sequence ID" value="SFD35681.1"/>
    <property type="molecule type" value="Genomic_DNA"/>
</dbReference>
<dbReference type="STRING" id="1123397.SAMN05660831_01512"/>
<dbReference type="InterPro" id="IPR006129">
    <property type="entry name" value="AdhesinB"/>
</dbReference>
<dbReference type="PANTHER" id="PTHR42953:SF2">
    <property type="entry name" value="ADHESION PROTEIN"/>
    <property type="match status" value="1"/>
</dbReference>
<proteinExistence type="predicted"/>
<keyword evidence="3" id="KW-1185">Reference proteome</keyword>